<dbReference type="GO" id="GO:0042364">
    <property type="term" value="P:water-soluble vitamin biosynthetic process"/>
    <property type="evidence" value="ECO:0007669"/>
    <property type="project" value="UniProtKB-ARBA"/>
</dbReference>
<dbReference type="RefSeq" id="WP_125004191.1">
    <property type="nucleotide sequence ID" value="NZ_BHYK01000024.1"/>
</dbReference>
<dbReference type="GO" id="GO:0051539">
    <property type="term" value="F:4 iron, 4 sulfur cluster binding"/>
    <property type="evidence" value="ECO:0007669"/>
    <property type="project" value="UniProtKB-KW"/>
</dbReference>
<gene>
    <name evidence="10" type="ORF">Ctaglu_35620</name>
</gene>
<dbReference type="SMART" id="SM00876">
    <property type="entry name" value="BATS"/>
    <property type="match status" value="1"/>
</dbReference>
<dbReference type="InterPro" id="IPR010722">
    <property type="entry name" value="BATS_dom"/>
</dbReference>
<evidence type="ECO:0000256" key="2">
    <source>
        <dbReference type="ARBA" id="ARBA00022691"/>
    </source>
</evidence>
<evidence type="ECO:0000256" key="7">
    <source>
        <dbReference type="PIRSR" id="PIRSR004762-1"/>
    </source>
</evidence>
<evidence type="ECO:0000256" key="5">
    <source>
        <dbReference type="ARBA" id="ARBA00023014"/>
    </source>
</evidence>
<comment type="cofactor">
    <cofactor evidence="6">
        <name>[2Fe-2S] cluster</name>
        <dbReference type="ChEBI" id="CHEBI:190135"/>
    </cofactor>
</comment>
<dbReference type="InterPro" id="IPR006638">
    <property type="entry name" value="Elp3/MiaA/NifB-like_rSAM"/>
</dbReference>
<dbReference type="CDD" id="cd01335">
    <property type="entry name" value="Radical_SAM"/>
    <property type="match status" value="1"/>
</dbReference>
<evidence type="ECO:0000256" key="3">
    <source>
        <dbReference type="ARBA" id="ARBA00022723"/>
    </source>
</evidence>
<dbReference type="OrthoDB" id="9775764at2"/>
<keyword evidence="2 7" id="KW-0949">S-adenosyl-L-methionine</keyword>
<dbReference type="PANTHER" id="PTHR43726:SF1">
    <property type="entry name" value="BIOTIN SYNTHASE"/>
    <property type="match status" value="1"/>
</dbReference>
<comment type="cofactor">
    <cofactor evidence="7">
        <name>[4Fe-4S] cluster</name>
        <dbReference type="ChEBI" id="CHEBI:49883"/>
    </cofactor>
    <text evidence="7">Binds 1 [4Fe-4S] cluster. The cluster is coordinated with 3 cysteines and an exchangeable S-adenosyl-L-methionine.</text>
</comment>
<reference evidence="10 11" key="1">
    <citation type="submission" date="2018-11" db="EMBL/GenBank/DDBJ databases">
        <title>Genome sequencing and assembly of Clostridium tagluense strain A121.</title>
        <authorList>
            <person name="Murakami T."/>
            <person name="Segawa T."/>
            <person name="Shcherbakova V.A."/>
            <person name="Mori H."/>
            <person name="Yoshimura Y."/>
        </authorList>
    </citation>
    <scope>NUCLEOTIDE SEQUENCE [LARGE SCALE GENOMIC DNA]</scope>
    <source>
        <strain evidence="10 11">A121</strain>
    </source>
</reference>
<feature type="binding site" evidence="7">
    <location>
        <position position="69"/>
    </location>
    <ligand>
        <name>[4Fe-4S] cluster</name>
        <dbReference type="ChEBI" id="CHEBI:49883"/>
        <note>4Fe-4S-S-AdoMet</note>
    </ligand>
</feature>
<dbReference type="GO" id="GO:0016740">
    <property type="term" value="F:transferase activity"/>
    <property type="evidence" value="ECO:0007669"/>
    <property type="project" value="TreeGrafter"/>
</dbReference>
<feature type="binding site" evidence="8">
    <location>
        <position position="160"/>
    </location>
    <ligand>
        <name>S-adenosyl-L-methionine</name>
        <dbReference type="ChEBI" id="CHEBI:59789"/>
    </ligand>
</feature>
<evidence type="ECO:0000313" key="11">
    <source>
        <dbReference type="Proteomes" id="UP000287872"/>
    </source>
</evidence>
<keyword evidence="4 7" id="KW-0408">Iron</keyword>
<dbReference type="InterPro" id="IPR007197">
    <property type="entry name" value="rSAM"/>
</dbReference>
<evidence type="ECO:0000256" key="4">
    <source>
        <dbReference type="ARBA" id="ARBA00023004"/>
    </source>
</evidence>
<keyword evidence="3" id="KW-0479">Metal-binding</keyword>
<keyword evidence="1 7" id="KW-0004">4Fe-4S</keyword>
<dbReference type="GO" id="GO:0044272">
    <property type="term" value="P:sulfur compound biosynthetic process"/>
    <property type="evidence" value="ECO:0007669"/>
    <property type="project" value="UniProtKB-ARBA"/>
</dbReference>
<protein>
    <submittedName>
        <fullName evidence="10">[FeFe] hydrogenase H-cluster radical SAM maturase HydE</fullName>
    </submittedName>
</protein>
<evidence type="ECO:0000256" key="1">
    <source>
        <dbReference type="ARBA" id="ARBA00022485"/>
    </source>
</evidence>
<accession>A0A401UQX2</accession>
<dbReference type="InterPro" id="IPR013785">
    <property type="entry name" value="Aldolase_TIM"/>
</dbReference>
<dbReference type="Pfam" id="PF04055">
    <property type="entry name" value="Radical_SAM"/>
    <property type="match status" value="1"/>
</dbReference>
<dbReference type="Proteomes" id="UP000287872">
    <property type="component" value="Unassembled WGS sequence"/>
</dbReference>
<comment type="caution">
    <text evidence="10">The sequence shown here is derived from an EMBL/GenBank/DDBJ whole genome shotgun (WGS) entry which is preliminary data.</text>
</comment>
<dbReference type="NCBIfam" id="TIGR03956">
    <property type="entry name" value="rSAM_HydE"/>
    <property type="match status" value="1"/>
</dbReference>
<dbReference type="SFLD" id="SFLDG01082">
    <property type="entry name" value="B12-binding_domain_containing"/>
    <property type="match status" value="1"/>
</dbReference>
<dbReference type="SUPFAM" id="SSF102114">
    <property type="entry name" value="Radical SAM enzymes"/>
    <property type="match status" value="1"/>
</dbReference>
<dbReference type="InterPro" id="IPR024021">
    <property type="entry name" value="FeFe-hyd_HydE_rSAM"/>
</dbReference>
<feature type="binding site" evidence="8">
    <location>
        <position position="135"/>
    </location>
    <ligand>
        <name>(3R)-3-methyl-D-ornithine</name>
        <dbReference type="ChEBI" id="CHEBI:64642"/>
    </ligand>
</feature>
<dbReference type="PIRSF" id="PIRSF004762">
    <property type="entry name" value="CHP00423"/>
    <property type="match status" value="1"/>
</dbReference>
<evidence type="ECO:0000259" key="9">
    <source>
        <dbReference type="PROSITE" id="PS51918"/>
    </source>
</evidence>
<proteinExistence type="predicted"/>
<evidence type="ECO:0000256" key="6">
    <source>
        <dbReference type="ARBA" id="ARBA00034078"/>
    </source>
</evidence>
<feature type="binding site" evidence="7">
    <location>
        <position position="66"/>
    </location>
    <ligand>
        <name>[4Fe-4S] cluster</name>
        <dbReference type="ChEBI" id="CHEBI:49883"/>
        <note>4Fe-4S-S-AdoMet</note>
    </ligand>
</feature>
<dbReference type="SFLD" id="SFLDS00029">
    <property type="entry name" value="Radical_SAM"/>
    <property type="match status" value="1"/>
</dbReference>
<dbReference type="PANTHER" id="PTHR43726">
    <property type="entry name" value="3-METHYLORNITHINE SYNTHASE"/>
    <property type="match status" value="1"/>
</dbReference>
<feature type="binding site" evidence="8">
    <location>
        <position position="179"/>
    </location>
    <ligand>
        <name>S-adenosyl-L-methionine</name>
        <dbReference type="ChEBI" id="CHEBI:59789"/>
    </ligand>
</feature>
<dbReference type="Gene3D" id="3.20.20.70">
    <property type="entry name" value="Aldolase class I"/>
    <property type="match status" value="1"/>
</dbReference>
<dbReference type="AlphaFoldDB" id="A0A401UQX2"/>
<feature type="binding site" evidence="7">
    <location>
        <position position="62"/>
    </location>
    <ligand>
        <name>[4Fe-4S] cluster</name>
        <dbReference type="ChEBI" id="CHEBI:49883"/>
        <note>4Fe-4S-S-AdoMet</note>
    </ligand>
</feature>
<dbReference type="PROSITE" id="PS51918">
    <property type="entry name" value="RADICAL_SAM"/>
    <property type="match status" value="1"/>
</dbReference>
<dbReference type="GO" id="GO:0046872">
    <property type="term" value="F:metal ion binding"/>
    <property type="evidence" value="ECO:0007669"/>
    <property type="project" value="UniProtKB-KW"/>
</dbReference>
<dbReference type="InterPro" id="IPR034422">
    <property type="entry name" value="HydE/PylB-like"/>
</dbReference>
<dbReference type="SFLD" id="SFLDG01280">
    <property type="entry name" value="HydE/PylB-like"/>
    <property type="match status" value="1"/>
</dbReference>
<dbReference type="SMART" id="SM00729">
    <property type="entry name" value="Elp3"/>
    <property type="match status" value="1"/>
</dbReference>
<sequence>MKLLEIINKAKTQHILNKQEIISLLESNDADQELFNAADEVRKKYLGDDVHLRGLIEFTNICKRNCFYCGLRRDNKKIIRYRLTEEQILDFATKAKSFGYKTIVLQGGEDNYYTSDKIVRIIKGIKDLGLALTLSIGEKTFDEYKAFRAAGADRYLLRIETTDKELYEKLDPGMSHESRLNCLKILKELGFEVGTGVMVGLPNQTIESYADDILFFKEIDADMLGIGPFIPNEDTPLANAKGKELTMALKVMSITRLLLPDINIPATTAMESLNKNGRLMALQSGANVVMPNVTEGEYRKQYALYPGKICTGDTPAHCRGCITGKITSIGRKVSTNYGFRGNKPTNIHEHK</sequence>
<feature type="domain" description="Radical SAM core" evidence="9">
    <location>
        <begin position="48"/>
        <end position="269"/>
    </location>
</feature>
<dbReference type="SFLD" id="SFLDF00348">
    <property type="entry name" value="FeFe_hydrogenase_maturase_(Hyd"/>
    <property type="match status" value="1"/>
</dbReference>
<keyword evidence="5 7" id="KW-0411">Iron-sulfur</keyword>
<evidence type="ECO:0000256" key="8">
    <source>
        <dbReference type="PIRSR" id="PIRSR004762-2"/>
    </source>
</evidence>
<keyword evidence="11" id="KW-1185">Reference proteome</keyword>
<dbReference type="SFLD" id="SFLDG01060">
    <property type="entry name" value="BATS_domain_containing"/>
    <property type="match status" value="1"/>
</dbReference>
<organism evidence="10 11">
    <name type="scientific">Clostridium tagluense</name>
    <dbReference type="NCBI Taxonomy" id="360422"/>
    <lineage>
        <taxon>Bacteria</taxon>
        <taxon>Bacillati</taxon>
        <taxon>Bacillota</taxon>
        <taxon>Clostridia</taxon>
        <taxon>Eubacteriales</taxon>
        <taxon>Clostridiaceae</taxon>
        <taxon>Clostridium</taxon>
    </lineage>
</organism>
<dbReference type="EMBL" id="BHYK01000024">
    <property type="protein sequence ID" value="GCD11939.1"/>
    <property type="molecule type" value="Genomic_DNA"/>
</dbReference>
<evidence type="ECO:0000313" key="10">
    <source>
        <dbReference type="EMBL" id="GCD11939.1"/>
    </source>
</evidence>
<name>A0A401UQX2_9CLOT</name>
<dbReference type="InterPro" id="IPR058240">
    <property type="entry name" value="rSAM_sf"/>
</dbReference>